<keyword evidence="2" id="KW-0378">Hydrolase</keyword>
<dbReference type="GO" id="GO:0003724">
    <property type="term" value="F:RNA helicase activity"/>
    <property type="evidence" value="ECO:0007669"/>
    <property type="project" value="InterPro"/>
</dbReference>
<dbReference type="Pfam" id="PF00270">
    <property type="entry name" value="DEAD"/>
    <property type="match status" value="1"/>
</dbReference>
<dbReference type="SMART" id="SM00490">
    <property type="entry name" value="HELICc"/>
    <property type="match status" value="1"/>
</dbReference>
<dbReference type="PROSITE" id="PS51192">
    <property type="entry name" value="HELICASE_ATP_BIND_1"/>
    <property type="match status" value="1"/>
</dbReference>
<evidence type="ECO:0000256" key="6">
    <source>
        <dbReference type="SAM" id="MobiDB-lite"/>
    </source>
</evidence>
<dbReference type="InterPro" id="IPR001650">
    <property type="entry name" value="Helicase_C-like"/>
</dbReference>
<dbReference type="PROSITE" id="PS51194">
    <property type="entry name" value="HELICASE_CTER"/>
    <property type="match status" value="1"/>
</dbReference>
<dbReference type="CDD" id="cd00268">
    <property type="entry name" value="DEADc"/>
    <property type="match status" value="1"/>
</dbReference>
<dbReference type="InterPro" id="IPR011545">
    <property type="entry name" value="DEAD/DEAH_box_helicase_dom"/>
</dbReference>
<dbReference type="SMART" id="SM00487">
    <property type="entry name" value="DEXDc"/>
    <property type="match status" value="1"/>
</dbReference>
<name>A0A6A1WK42_9ROSI</name>
<feature type="domain" description="Helicase ATP-binding" evidence="7">
    <location>
        <begin position="397"/>
        <end position="578"/>
    </location>
</feature>
<dbReference type="EMBL" id="RXIC02000019">
    <property type="protein sequence ID" value="KAB1225652.1"/>
    <property type="molecule type" value="Genomic_DNA"/>
</dbReference>
<evidence type="ECO:0000256" key="5">
    <source>
        <dbReference type="PROSITE-ProRule" id="PRU00552"/>
    </source>
</evidence>
<keyword evidence="11" id="KW-1185">Reference proteome</keyword>
<dbReference type="GO" id="GO:0016787">
    <property type="term" value="F:hydrolase activity"/>
    <property type="evidence" value="ECO:0007669"/>
    <property type="project" value="UniProtKB-KW"/>
</dbReference>
<feature type="domain" description="DEAD-box RNA helicase Q" evidence="9">
    <location>
        <begin position="319"/>
        <end position="347"/>
    </location>
</feature>
<evidence type="ECO:0000313" key="11">
    <source>
        <dbReference type="Proteomes" id="UP000516437"/>
    </source>
</evidence>
<dbReference type="OrthoDB" id="10256233at2759"/>
<dbReference type="Gene3D" id="3.40.50.300">
    <property type="entry name" value="P-loop containing nucleotide triphosphate hydrolases"/>
    <property type="match status" value="2"/>
</dbReference>
<dbReference type="InterPro" id="IPR027417">
    <property type="entry name" value="P-loop_NTPase"/>
</dbReference>
<evidence type="ECO:0000313" key="10">
    <source>
        <dbReference type="EMBL" id="KAB1225652.1"/>
    </source>
</evidence>
<dbReference type="InterPro" id="IPR014014">
    <property type="entry name" value="RNA_helicase_DEAD_Q_motif"/>
</dbReference>
<keyword evidence="1" id="KW-0547">Nucleotide-binding</keyword>
<evidence type="ECO:0000259" key="9">
    <source>
        <dbReference type="PROSITE" id="PS51195"/>
    </source>
</evidence>
<comment type="caution">
    <text evidence="10">The sequence shown here is derived from an EMBL/GenBank/DDBJ whole genome shotgun (WGS) entry which is preliminary data.</text>
</comment>
<dbReference type="Pfam" id="PF00271">
    <property type="entry name" value="Helicase_C"/>
    <property type="match status" value="1"/>
</dbReference>
<feature type="domain" description="Helicase C-terminal" evidence="8">
    <location>
        <begin position="617"/>
        <end position="769"/>
    </location>
</feature>
<feature type="compositionally biased region" description="Basic and acidic residues" evidence="6">
    <location>
        <begin position="103"/>
        <end position="115"/>
    </location>
</feature>
<dbReference type="GO" id="GO:0005524">
    <property type="term" value="F:ATP binding"/>
    <property type="evidence" value="ECO:0007669"/>
    <property type="project" value="UniProtKB-KW"/>
</dbReference>
<evidence type="ECO:0000256" key="3">
    <source>
        <dbReference type="ARBA" id="ARBA00022806"/>
    </source>
</evidence>
<evidence type="ECO:0000259" key="7">
    <source>
        <dbReference type="PROSITE" id="PS51192"/>
    </source>
</evidence>
<evidence type="ECO:0000256" key="4">
    <source>
        <dbReference type="ARBA" id="ARBA00022840"/>
    </source>
</evidence>
<dbReference type="SUPFAM" id="SSF52540">
    <property type="entry name" value="P-loop containing nucleoside triphosphate hydrolases"/>
    <property type="match status" value="1"/>
</dbReference>
<dbReference type="CDD" id="cd18787">
    <property type="entry name" value="SF2_C_DEAD"/>
    <property type="match status" value="1"/>
</dbReference>
<keyword evidence="4" id="KW-0067">ATP-binding</keyword>
<proteinExistence type="predicted"/>
<evidence type="ECO:0000256" key="1">
    <source>
        <dbReference type="ARBA" id="ARBA00022741"/>
    </source>
</evidence>
<evidence type="ECO:0000259" key="8">
    <source>
        <dbReference type="PROSITE" id="PS51194"/>
    </source>
</evidence>
<gene>
    <name evidence="10" type="ORF">CJ030_MR1G002308</name>
</gene>
<feature type="region of interest" description="Disordered" evidence="6">
    <location>
        <begin position="92"/>
        <end position="151"/>
    </location>
</feature>
<dbReference type="PANTHER" id="PTHR47960">
    <property type="entry name" value="DEAD-BOX ATP-DEPENDENT RNA HELICASE 50"/>
    <property type="match status" value="1"/>
</dbReference>
<dbReference type="Proteomes" id="UP000516437">
    <property type="component" value="Chromosome 1"/>
</dbReference>
<feature type="short sequence motif" description="Q motif" evidence="5">
    <location>
        <begin position="319"/>
        <end position="347"/>
    </location>
</feature>
<organism evidence="10 11">
    <name type="scientific">Morella rubra</name>
    <name type="common">Chinese bayberry</name>
    <dbReference type="NCBI Taxonomy" id="262757"/>
    <lineage>
        <taxon>Eukaryota</taxon>
        <taxon>Viridiplantae</taxon>
        <taxon>Streptophyta</taxon>
        <taxon>Embryophyta</taxon>
        <taxon>Tracheophyta</taxon>
        <taxon>Spermatophyta</taxon>
        <taxon>Magnoliopsida</taxon>
        <taxon>eudicotyledons</taxon>
        <taxon>Gunneridae</taxon>
        <taxon>Pentapetalae</taxon>
        <taxon>rosids</taxon>
        <taxon>fabids</taxon>
        <taxon>Fagales</taxon>
        <taxon>Myricaceae</taxon>
        <taxon>Morella</taxon>
    </lineage>
</organism>
<protein>
    <submittedName>
        <fullName evidence="10">DEAD-box ATP-dependent RNA helicase 50</fullName>
    </submittedName>
</protein>
<keyword evidence="3 10" id="KW-0347">Helicase</keyword>
<dbReference type="GO" id="GO:0003676">
    <property type="term" value="F:nucleic acid binding"/>
    <property type="evidence" value="ECO:0007669"/>
    <property type="project" value="InterPro"/>
</dbReference>
<reference evidence="10 11" key="1">
    <citation type="journal article" date="2019" name="Plant Biotechnol. J.">
        <title>The red bayberry genome and genetic basis of sex determination.</title>
        <authorList>
            <person name="Jia H.M."/>
            <person name="Jia H.J."/>
            <person name="Cai Q.L."/>
            <person name="Wang Y."/>
            <person name="Zhao H.B."/>
            <person name="Yang W.F."/>
            <person name="Wang G.Y."/>
            <person name="Li Y.H."/>
            <person name="Zhan D.L."/>
            <person name="Shen Y.T."/>
            <person name="Niu Q.F."/>
            <person name="Chang L."/>
            <person name="Qiu J."/>
            <person name="Zhao L."/>
            <person name="Xie H.B."/>
            <person name="Fu W.Y."/>
            <person name="Jin J."/>
            <person name="Li X.W."/>
            <person name="Jiao Y."/>
            <person name="Zhou C.C."/>
            <person name="Tu T."/>
            <person name="Chai C.Y."/>
            <person name="Gao J.L."/>
            <person name="Fan L.J."/>
            <person name="van de Weg E."/>
            <person name="Wang J.Y."/>
            <person name="Gao Z.S."/>
        </authorList>
    </citation>
    <scope>NUCLEOTIDE SEQUENCE [LARGE SCALE GENOMIC DNA]</scope>
    <source>
        <tissue evidence="10">Leaves</tissue>
    </source>
</reference>
<dbReference type="AlphaFoldDB" id="A0A6A1WK42"/>
<dbReference type="InterPro" id="IPR044742">
    <property type="entry name" value="DEAD/DEAH_RhlB"/>
</dbReference>
<feature type="compositionally biased region" description="Polar residues" evidence="6">
    <location>
        <begin position="116"/>
        <end position="125"/>
    </location>
</feature>
<feature type="region of interest" description="Disordered" evidence="6">
    <location>
        <begin position="206"/>
        <end position="228"/>
    </location>
</feature>
<sequence>MLLAKAPPAPISINLAPKPKPKPRFLESFASRHERGCRLVVRAGYTRTPMETPGAYQLVDDDTGEKFIVWGGSNDDLRDSLIPSKDVLSWSPSNAPAAIASSDKVERNSNSKDSRSIATSITSNCTDEDSEHVASITTSVSPSARWRGSSGNFGRLKAQRVRALVKNTFQMKQDISEKGEKPFVKARSFGKSAISLPKLEPVVRKPKENATRHRGRVPGASQSQEVSDTTQVIGTVDDFDHSDITPKHGFGPRLDNLNTSDKPFRAEIKSSVPAISGPRGSGSNLRGWGRGASIQNFKSEDLLKRMRKFSTDGDFFSKRTFGQLGCSEFMIESLRGLHFLRPSHIQNVGHCNVGHVSLVSSVTGFNPPCPFNIAYLQEKLSSSDGHLVSFVSGAMTFPPVIEGKSCIIADQSGSGKTLAYLAPIIQRLRQEELQGLNKTSPQSPRVIIIVPTAELASQVLDNCRAISKSGVPFKSMVVTGGFRQRTQLENLQQGVDVLISTPGRFMFLIKEGFLELKNLKSAVLDEVDILYNDEDFEVALNSLMNSSPVTTQYLFVTATLPRDIYNELVEVFPDCELIMGPGMHRMSPGLEEVLVDCSGGDEIEKNPETAFSNKKSALLQLVEGSPVSKTIIFCNKIETCRKVENVLRRFDRRGVRVQVLPFHSAMAQESRLANFKEFTRRQPDEVSQFLVCTDRASRGIDFAGVDHVVLFDFPRDPSEYVRRVGRTARGAGGKGKAFIFVVGKQFSLARRIMERNQKGHPLHDLPCSY</sequence>
<feature type="compositionally biased region" description="Low complexity" evidence="6">
    <location>
        <begin position="92"/>
        <end position="102"/>
    </location>
</feature>
<dbReference type="PROSITE" id="PS51195">
    <property type="entry name" value="Q_MOTIF"/>
    <property type="match status" value="1"/>
</dbReference>
<dbReference type="InterPro" id="IPR014001">
    <property type="entry name" value="Helicase_ATP-bd"/>
</dbReference>
<accession>A0A6A1WK42</accession>
<evidence type="ECO:0000256" key="2">
    <source>
        <dbReference type="ARBA" id="ARBA00022801"/>
    </source>
</evidence>